<dbReference type="Pfam" id="PF08713">
    <property type="entry name" value="DNA_alkylation"/>
    <property type="match status" value="1"/>
</dbReference>
<protein>
    <submittedName>
        <fullName evidence="1">DNA alkylation repair enzyme</fullName>
    </submittedName>
</protein>
<dbReference type="RefSeq" id="WP_115612016.1">
    <property type="nucleotide sequence ID" value="NZ_JBHLZC010000002.1"/>
</dbReference>
<evidence type="ECO:0000313" key="2">
    <source>
        <dbReference type="Proteomes" id="UP000254572"/>
    </source>
</evidence>
<dbReference type="InterPro" id="IPR014825">
    <property type="entry name" value="DNA_alkylation"/>
</dbReference>
<dbReference type="Gene3D" id="1.20.1660.10">
    <property type="entry name" value="Hypothetical protein (EF3068)"/>
    <property type="match status" value="1"/>
</dbReference>
<dbReference type="InterPro" id="IPR016024">
    <property type="entry name" value="ARM-type_fold"/>
</dbReference>
<dbReference type="AlphaFoldDB" id="A0A381EBI3"/>
<dbReference type="EMBL" id="UFUW01000001">
    <property type="protein sequence ID" value="SUX24300.1"/>
    <property type="molecule type" value="Genomic_DNA"/>
</dbReference>
<name>A0A381EBI3_9GAMM</name>
<evidence type="ECO:0000313" key="1">
    <source>
        <dbReference type="EMBL" id="SUX24300.1"/>
    </source>
</evidence>
<gene>
    <name evidence="1" type="ORF">NCTC13294_01797</name>
</gene>
<keyword evidence="2" id="KW-1185">Reference proteome</keyword>
<dbReference type="PANTHER" id="PTHR34070">
    <property type="entry name" value="ARMADILLO-TYPE FOLD"/>
    <property type="match status" value="1"/>
</dbReference>
<dbReference type="SUPFAM" id="SSF48371">
    <property type="entry name" value="ARM repeat"/>
    <property type="match status" value="1"/>
</dbReference>
<dbReference type="CDD" id="cd07064">
    <property type="entry name" value="AlkD_like_1"/>
    <property type="match status" value="1"/>
</dbReference>
<reference evidence="1 2" key="1">
    <citation type="submission" date="2018-06" db="EMBL/GenBank/DDBJ databases">
        <authorList>
            <consortium name="Pathogen Informatics"/>
            <person name="Doyle S."/>
        </authorList>
    </citation>
    <scope>NUCLEOTIDE SEQUENCE [LARGE SCALE GENOMIC DNA]</scope>
    <source>
        <strain evidence="1 2">NCTC13294</strain>
    </source>
</reference>
<accession>A0A381EBI3</accession>
<sequence>MDAPAILTALRAIAVPEKAAQMAAYMKNRFTFLGVATPERRQIGKPYLRADKGRTVDWAFIDTCWASPYREMHYIAADYLHAKQNQLTAADIPRLQILISRNAWWDSVDSFIHPLGDILRRCPQARAPIEAMSRADDYWLRRAAITAQLLAKDATDTTLLATVINNNLNQREFFINKAIGWALRQYSKTDAAWVRHYIAAHRDGLSALSIREASKYLD</sequence>
<dbReference type="Gene3D" id="1.25.40.290">
    <property type="entry name" value="ARM repeat domains"/>
    <property type="match status" value="1"/>
</dbReference>
<dbReference type="PANTHER" id="PTHR34070:SF1">
    <property type="entry name" value="DNA ALKYLATION REPAIR PROTEIN"/>
    <property type="match status" value="1"/>
</dbReference>
<organism evidence="1 2">
    <name type="scientific">Cardiobacterium valvarum</name>
    <dbReference type="NCBI Taxonomy" id="194702"/>
    <lineage>
        <taxon>Bacteria</taxon>
        <taxon>Pseudomonadati</taxon>
        <taxon>Pseudomonadota</taxon>
        <taxon>Gammaproteobacteria</taxon>
        <taxon>Cardiobacteriales</taxon>
        <taxon>Cardiobacteriaceae</taxon>
        <taxon>Cardiobacterium</taxon>
    </lineage>
</organism>
<dbReference type="OrthoDB" id="9775346at2"/>
<dbReference type="Proteomes" id="UP000254572">
    <property type="component" value="Unassembled WGS sequence"/>
</dbReference>
<proteinExistence type="predicted"/>